<keyword evidence="1" id="KW-0812">Transmembrane</keyword>
<sequence>MEYNERRRRPPPPPPLLVHWFGNHNQPRTRLRLPTTFPVTIIVFTTRISVPIIVTNDSITINVNGAIISPIPTLDGHLIFSLNLPTELNLPVIITIATTTTLIHFLVHPNGSIYNITIFINNIIKIFLFFHSTHSYPLLHPPSPSDNVHENTTNQAITIPITITLNLNNNNSNTFIAIPIYITMDFILISAHSIVGLGTTDMEACFWFSNPRIHHHPWNL</sequence>
<gene>
    <name evidence="2" type="ORF">TanjilG_16645</name>
</gene>
<keyword evidence="1" id="KW-1133">Transmembrane helix</keyword>
<evidence type="ECO:0000313" key="3">
    <source>
        <dbReference type="Proteomes" id="UP000188354"/>
    </source>
</evidence>
<dbReference type="EMBL" id="CM007374">
    <property type="protein sequence ID" value="OIV98318.1"/>
    <property type="molecule type" value="Genomic_DNA"/>
</dbReference>
<evidence type="ECO:0000256" key="1">
    <source>
        <dbReference type="SAM" id="Phobius"/>
    </source>
</evidence>
<reference evidence="2 3" key="1">
    <citation type="journal article" date="2017" name="Plant Biotechnol. J.">
        <title>A comprehensive draft genome sequence for lupin (Lupinus angustifolius), an emerging health food: insights into plant-microbe interactions and legume evolution.</title>
        <authorList>
            <person name="Hane J.K."/>
            <person name="Ming Y."/>
            <person name="Kamphuis L.G."/>
            <person name="Nelson M.N."/>
            <person name="Garg G."/>
            <person name="Atkins C.A."/>
            <person name="Bayer P.E."/>
            <person name="Bravo A."/>
            <person name="Bringans S."/>
            <person name="Cannon S."/>
            <person name="Edwards D."/>
            <person name="Foley R."/>
            <person name="Gao L.L."/>
            <person name="Harrison M.J."/>
            <person name="Huang W."/>
            <person name="Hurgobin B."/>
            <person name="Li S."/>
            <person name="Liu C.W."/>
            <person name="McGrath A."/>
            <person name="Morahan G."/>
            <person name="Murray J."/>
            <person name="Weller J."/>
            <person name="Jian J."/>
            <person name="Singh K.B."/>
        </authorList>
    </citation>
    <scope>NUCLEOTIDE SEQUENCE [LARGE SCALE GENOMIC DNA]</scope>
    <source>
        <strain evidence="3">cv. Tanjil</strain>
        <tissue evidence="2">Whole plant</tissue>
    </source>
</reference>
<keyword evidence="1" id="KW-0472">Membrane</keyword>
<feature type="transmembrane region" description="Helical" evidence="1">
    <location>
        <begin position="88"/>
        <end position="107"/>
    </location>
</feature>
<keyword evidence="3" id="KW-1185">Reference proteome</keyword>
<name>A0A4P1QZX7_LUPAN</name>
<protein>
    <submittedName>
        <fullName evidence="2">Uncharacterized protein</fullName>
    </submittedName>
</protein>
<dbReference type="Gramene" id="OIV98318">
    <property type="protein sequence ID" value="OIV98318"/>
    <property type="gene ID" value="TanjilG_16645"/>
</dbReference>
<evidence type="ECO:0000313" key="2">
    <source>
        <dbReference type="EMBL" id="OIV98318.1"/>
    </source>
</evidence>
<accession>A0A4P1QZX7</accession>
<organism evidence="2 3">
    <name type="scientific">Lupinus angustifolius</name>
    <name type="common">Narrow-leaved blue lupine</name>
    <dbReference type="NCBI Taxonomy" id="3871"/>
    <lineage>
        <taxon>Eukaryota</taxon>
        <taxon>Viridiplantae</taxon>
        <taxon>Streptophyta</taxon>
        <taxon>Embryophyta</taxon>
        <taxon>Tracheophyta</taxon>
        <taxon>Spermatophyta</taxon>
        <taxon>Magnoliopsida</taxon>
        <taxon>eudicotyledons</taxon>
        <taxon>Gunneridae</taxon>
        <taxon>Pentapetalae</taxon>
        <taxon>rosids</taxon>
        <taxon>fabids</taxon>
        <taxon>Fabales</taxon>
        <taxon>Fabaceae</taxon>
        <taxon>Papilionoideae</taxon>
        <taxon>50 kb inversion clade</taxon>
        <taxon>genistoids sensu lato</taxon>
        <taxon>core genistoids</taxon>
        <taxon>Genisteae</taxon>
        <taxon>Lupinus</taxon>
    </lineage>
</organism>
<dbReference type="AlphaFoldDB" id="A0A4P1QZX7"/>
<feature type="transmembrane region" description="Helical" evidence="1">
    <location>
        <begin position="113"/>
        <end position="130"/>
    </location>
</feature>
<proteinExistence type="predicted"/>
<dbReference type="Proteomes" id="UP000188354">
    <property type="component" value="Chromosome LG14"/>
</dbReference>